<protein>
    <submittedName>
        <fullName evidence="1">Uncharacterized protein</fullName>
    </submittedName>
</protein>
<evidence type="ECO:0000313" key="1">
    <source>
        <dbReference type="EMBL" id="TYB33506.1"/>
    </source>
</evidence>
<reference evidence="1 2" key="1">
    <citation type="submission" date="2019-08" db="EMBL/GenBank/DDBJ databases">
        <title>Genomic characterization of a novel candidate phylum (ARYD3) from a high temperature, high salinity tertiary oil reservoir in north central Oklahoma, USA.</title>
        <authorList>
            <person name="Youssef N.H."/>
            <person name="Yadav A."/>
            <person name="Elshahed M.S."/>
        </authorList>
    </citation>
    <scope>NUCLEOTIDE SEQUENCE [LARGE SCALE GENOMIC DNA]</scope>
    <source>
        <strain evidence="1">ARYD1</strain>
    </source>
</reference>
<proteinExistence type="predicted"/>
<dbReference type="AlphaFoldDB" id="A0A5D0MKJ1"/>
<accession>A0A5D0MKJ1</accession>
<evidence type="ECO:0000313" key="2">
    <source>
        <dbReference type="Proteomes" id="UP000323337"/>
    </source>
</evidence>
<name>A0A5D0MKJ1_FLESI</name>
<comment type="caution">
    <text evidence="1">The sequence shown here is derived from an EMBL/GenBank/DDBJ whole genome shotgun (WGS) entry which is preliminary data.</text>
</comment>
<dbReference type="EMBL" id="VSIV01000140">
    <property type="protein sequence ID" value="TYB33506.1"/>
    <property type="molecule type" value="Genomic_DNA"/>
</dbReference>
<organism evidence="1 2">
    <name type="scientific">Flexistipes sinusarabici</name>
    <dbReference type="NCBI Taxonomy" id="2352"/>
    <lineage>
        <taxon>Bacteria</taxon>
        <taxon>Pseudomonadati</taxon>
        <taxon>Deferribacterota</taxon>
        <taxon>Deferribacteres</taxon>
        <taxon>Deferribacterales</taxon>
        <taxon>Flexistipitaceae</taxon>
        <taxon>Flexistipes</taxon>
    </lineage>
</organism>
<dbReference type="Proteomes" id="UP000323337">
    <property type="component" value="Unassembled WGS sequence"/>
</dbReference>
<gene>
    <name evidence="1" type="ORF">FXF49_06235</name>
</gene>
<dbReference type="RefSeq" id="WP_303701052.1">
    <property type="nucleotide sequence ID" value="NZ_VSIV01000140.1"/>
</dbReference>
<sequence>MTETEFKEIKISFPPIFSTSKTEISDNKNNLDIFPLFVDYDFELLRPRGVSTRIDFFSLGKLTEFLENTDKINSIVYIKKSEFYLDNGFFLMDFKHLNANYDLFAENIHNLRFDKIYLEKSEFVKHQLFENKLDEVSVFFVEFI</sequence>